<evidence type="ECO:0000313" key="1">
    <source>
        <dbReference type="EMBL" id="KAI0054332.1"/>
    </source>
</evidence>
<comment type="caution">
    <text evidence="1">The sequence shown here is derived from an EMBL/GenBank/DDBJ whole genome shotgun (WGS) entry which is preliminary data.</text>
</comment>
<reference evidence="1" key="2">
    <citation type="journal article" date="2022" name="New Phytol.">
        <title>Evolutionary transition to the ectomycorrhizal habit in the genomes of a hyperdiverse lineage of mushroom-forming fungi.</title>
        <authorList>
            <person name="Looney B."/>
            <person name="Miyauchi S."/>
            <person name="Morin E."/>
            <person name="Drula E."/>
            <person name="Courty P.E."/>
            <person name="Kohler A."/>
            <person name="Kuo A."/>
            <person name="LaButti K."/>
            <person name="Pangilinan J."/>
            <person name="Lipzen A."/>
            <person name="Riley R."/>
            <person name="Andreopoulos W."/>
            <person name="He G."/>
            <person name="Johnson J."/>
            <person name="Nolan M."/>
            <person name="Tritt A."/>
            <person name="Barry K.W."/>
            <person name="Grigoriev I.V."/>
            <person name="Nagy L.G."/>
            <person name="Hibbett D."/>
            <person name="Henrissat B."/>
            <person name="Matheny P.B."/>
            <person name="Labbe J."/>
            <person name="Martin F.M."/>
        </authorList>
    </citation>
    <scope>NUCLEOTIDE SEQUENCE</scope>
    <source>
        <strain evidence="1">HHB10654</strain>
    </source>
</reference>
<evidence type="ECO:0000313" key="2">
    <source>
        <dbReference type="Proteomes" id="UP000814140"/>
    </source>
</evidence>
<accession>A0ACB8SDM2</accession>
<protein>
    <submittedName>
        <fullName evidence="1">Uncharacterized protein</fullName>
    </submittedName>
</protein>
<name>A0ACB8SDM2_9AGAM</name>
<organism evidence="1 2">
    <name type="scientific">Artomyces pyxidatus</name>
    <dbReference type="NCBI Taxonomy" id="48021"/>
    <lineage>
        <taxon>Eukaryota</taxon>
        <taxon>Fungi</taxon>
        <taxon>Dikarya</taxon>
        <taxon>Basidiomycota</taxon>
        <taxon>Agaricomycotina</taxon>
        <taxon>Agaricomycetes</taxon>
        <taxon>Russulales</taxon>
        <taxon>Auriscalpiaceae</taxon>
        <taxon>Artomyces</taxon>
    </lineage>
</organism>
<proteinExistence type="predicted"/>
<reference evidence="1" key="1">
    <citation type="submission" date="2021-03" db="EMBL/GenBank/DDBJ databases">
        <authorList>
            <consortium name="DOE Joint Genome Institute"/>
            <person name="Ahrendt S."/>
            <person name="Looney B.P."/>
            <person name="Miyauchi S."/>
            <person name="Morin E."/>
            <person name="Drula E."/>
            <person name="Courty P.E."/>
            <person name="Chicoki N."/>
            <person name="Fauchery L."/>
            <person name="Kohler A."/>
            <person name="Kuo A."/>
            <person name="Labutti K."/>
            <person name="Pangilinan J."/>
            <person name="Lipzen A."/>
            <person name="Riley R."/>
            <person name="Andreopoulos W."/>
            <person name="He G."/>
            <person name="Johnson J."/>
            <person name="Barry K.W."/>
            <person name="Grigoriev I.V."/>
            <person name="Nagy L."/>
            <person name="Hibbett D."/>
            <person name="Henrissat B."/>
            <person name="Matheny P.B."/>
            <person name="Labbe J."/>
            <person name="Martin F."/>
        </authorList>
    </citation>
    <scope>NUCLEOTIDE SEQUENCE</scope>
    <source>
        <strain evidence="1">HHB10654</strain>
    </source>
</reference>
<dbReference type="Proteomes" id="UP000814140">
    <property type="component" value="Unassembled WGS sequence"/>
</dbReference>
<keyword evidence="2" id="KW-1185">Reference proteome</keyword>
<dbReference type="EMBL" id="MU277507">
    <property type="protein sequence ID" value="KAI0054332.1"/>
    <property type="molecule type" value="Genomic_DNA"/>
</dbReference>
<gene>
    <name evidence="1" type="ORF">BV25DRAFT_1922788</name>
</gene>
<sequence length="182" mass="21500">MFPEAEHSFVNRGPFLTVMEQTRQAQRLQASKIPSVKFVAKNRRQAVQVTHEEQMPKHHAPCPVLMYELLSENLWGNDLPTDAIPREQQYAGQHPEPAWQQTHAEQAEWQNEQDLRNSLAEQQAEQRAEQERSRAPSQDRDQQSQADHQTEQEQQRLFELHQQVEQEKWAEYQQAEDLRRQA</sequence>
<feature type="non-terminal residue" evidence="1">
    <location>
        <position position="182"/>
    </location>
</feature>